<dbReference type="NCBIfam" id="TIGR01640">
    <property type="entry name" value="F_box_assoc_1"/>
    <property type="match status" value="1"/>
</dbReference>
<dbReference type="EMBL" id="CACVBM020001085">
    <property type="protein sequence ID" value="CAA7029650.1"/>
    <property type="molecule type" value="Genomic_DNA"/>
</dbReference>
<sequence>MMTMLELPEDVLEEIFCRVPALSLIRLRSTCKRWNRNRLFNDKRFTSNHLEKAPKQFMALMQEELRLCLMRINNLRFTPIKVKGQLNLVDPRSSLNQIKICQVFHCDGLLLCVTGDRIPKLVVWNPCTGKKRWIKINSLSQGATYALGSYQDKTSNVGYSYKILSGMFYRPIYDTHELEICEMDDDSNSWRVLDAPLDFIIKELDRGVSLKGKTYWIAAYIEKPGHNEFLVSFDYSTERFEHVCLPDQGSRFETLSVSVVGGEKLSVLLQRVFEWKTNIYVSNMIGETKAVSWSKILAVDVCFKIADGRSFLVDEERKVLVCCVSEDRVYIVEEDNNVRDYEASDSMCPISLFNYVPSLTQIQQDIGGKRKRGDE</sequence>
<evidence type="ECO:0000259" key="1">
    <source>
        <dbReference type="PROSITE" id="PS50181"/>
    </source>
</evidence>
<dbReference type="PANTHER" id="PTHR31672:SF13">
    <property type="entry name" value="F-BOX PROTEIN CPR30-LIKE"/>
    <property type="match status" value="1"/>
</dbReference>
<comment type="caution">
    <text evidence="2">The sequence shown here is derived from an EMBL/GenBank/DDBJ whole genome shotgun (WGS) entry which is preliminary data.</text>
</comment>
<dbReference type="InterPro" id="IPR036047">
    <property type="entry name" value="F-box-like_dom_sf"/>
</dbReference>
<dbReference type="SUPFAM" id="SSF81383">
    <property type="entry name" value="F-box domain"/>
    <property type="match status" value="1"/>
</dbReference>
<evidence type="ECO:0000313" key="2">
    <source>
        <dbReference type="EMBL" id="CAA7029650.1"/>
    </source>
</evidence>
<gene>
    <name evidence="2" type="ORF">MERR_LOCUS16885</name>
</gene>
<evidence type="ECO:0000313" key="3">
    <source>
        <dbReference type="Proteomes" id="UP000467841"/>
    </source>
</evidence>
<dbReference type="Gene3D" id="1.20.1280.50">
    <property type="match status" value="1"/>
</dbReference>
<dbReference type="AlphaFoldDB" id="A0A6D2IXI0"/>
<dbReference type="Pfam" id="PF07734">
    <property type="entry name" value="FBA_1"/>
    <property type="match status" value="1"/>
</dbReference>
<dbReference type="CDD" id="cd22157">
    <property type="entry name" value="F-box_AtFBW1-like"/>
    <property type="match status" value="1"/>
</dbReference>
<dbReference type="InterPro" id="IPR017451">
    <property type="entry name" value="F-box-assoc_interact_dom"/>
</dbReference>
<dbReference type="OrthoDB" id="1108440at2759"/>
<dbReference type="InterPro" id="IPR006527">
    <property type="entry name" value="F-box-assoc_dom_typ1"/>
</dbReference>
<organism evidence="2 3">
    <name type="scientific">Microthlaspi erraticum</name>
    <dbReference type="NCBI Taxonomy" id="1685480"/>
    <lineage>
        <taxon>Eukaryota</taxon>
        <taxon>Viridiplantae</taxon>
        <taxon>Streptophyta</taxon>
        <taxon>Embryophyta</taxon>
        <taxon>Tracheophyta</taxon>
        <taxon>Spermatophyta</taxon>
        <taxon>Magnoliopsida</taxon>
        <taxon>eudicotyledons</taxon>
        <taxon>Gunneridae</taxon>
        <taxon>Pentapetalae</taxon>
        <taxon>rosids</taxon>
        <taxon>malvids</taxon>
        <taxon>Brassicales</taxon>
        <taxon>Brassicaceae</taxon>
        <taxon>Coluteocarpeae</taxon>
        <taxon>Microthlaspi</taxon>
    </lineage>
</organism>
<dbReference type="Pfam" id="PF00646">
    <property type="entry name" value="F-box"/>
    <property type="match status" value="1"/>
</dbReference>
<reference evidence="2" key="1">
    <citation type="submission" date="2020-01" db="EMBL/GenBank/DDBJ databases">
        <authorList>
            <person name="Mishra B."/>
        </authorList>
    </citation>
    <scope>NUCLEOTIDE SEQUENCE [LARGE SCALE GENOMIC DNA]</scope>
</reference>
<dbReference type="InterPro" id="IPR050796">
    <property type="entry name" value="SCF_F-box_component"/>
</dbReference>
<accession>A0A6D2IXI0</accession>
<keyword evidence="3" id="KW-1185">Reference proteome</keyword>
<dbReference type="PANTHER" id="PTHR31672">
    <property type="entry name" value="BNACNNG10540D PROTEIN"/>
    <property type="match status" value="1"/>
</dbReference>
<proteinExistence type="predicted"/>
<dbReference type="InterPro" id="IPR001810">
    <property type="entry name" value="F-box_dom"/>
</dbReference>
<dbReference type="SMART" id="SM00256">
    <property type="entry name" value="FBOX"/>
    <property type="match status" value="1"/>
</dbReference>
<feature type="domain" description="F-box" evidence="1">
    <location>
        <begin position="1"/>
        <end position="53"/>
    </location>
</feature>
<protein>
    <recommendedName>
        <fullName evidence="1">F-box domain-containing protein</fullName>
    </recommendedName>
</protein>
<dbReference type="InterPro" id="IPR011043">
    <property type="entry name" value="Gal_Oxase/kelch_b-propeller"/>
</dbReference>
<name>A0A6D2IXI0_9BRAS</name>
<dbReference type="PROSITE" id="PS50181">
    <property type="entry name" value="FBOX"/>
    <property type="match status" value="1"/>
</dbReference>
<dbReference type="SUPFAM" id="SSF50965">
    <property type="entry name" value="Galactose oxidase, central domain"/>
    <property type="match status" value="1"/>
</dbReference>
<dbReference type="Proteomes" id="UP000467841">
    <property type="component" value="Unassembled WGS sequence"/>
</dbReference>